<dbReference type="InterPro" id="IPR029028">
    <property type="entry name" value="Alpha/beta_knot_MTases"/>
</dbReference>
<dbReference type="CDD" id="cd18093">
    <property type="entry name" value="SpoU-like_TrmJ"/>
    <property type="match status" value="1"/>
</dbReference>
<keyword evidence="3 7" id="KW-0808">Transferase</keyword>
<dbReference type="EC" id="2.1.1.200" evidence="5"/>
<evidence type="ECO:0000313" key="7">
    <source>
        <dbReference type="EMBL" id="STX79889.1"/>
    </source>
</evidence>
<evidence type="ECO:0000256" key="4">
    <source>
        <dbReference type="ARBA" id="ARBA00022691"/>
    </source>
</evidence>
<dbReference type="GO" id="GO:0160206">
    <property type="term" value="F:tRNA (cytidine(32)/uridine(32)-2'-O)-methyltransferase activity"/>
    <property type="evidence" value="ECO:0007669"/>
    <property type="project" value="UniProtKB-EC"/>
</dbReference>
<dbReference type="NCBIfam" id="TIGR00050">
    <property type="entry name" value="rRNA_methyl_1"/>
    <property type="match status" value="1"/>
</dbReference>
<dbReference type="Gene3D" id="3.40.1280.10">
    <property type="match status" value="1"/>
</dbReference>
<keyword evidence="5" id="KW-0963">Cytoplasm</keyword>
<comment type="subcellular location">
    <subcellularLocation>
        <location evidence="5">Cytoplasm</location>
    </subcellularLocation>
</comment>
<dbReference type="Gene3D" id="1.10.8.590">
    <property type="match status" value="1"/>
</dbReference>
<evidence type="ECO:0000259" key="6">
    <source>
        <dbReference type="Pfam" id="PF00588"/>
    </source>
</evidence>
<comment type="catalytic activity">
    <reaction evidence="5">
        <text>cytidine(32) in tRNA + S-adenosyl-L-methionine = 2'-O-methylcytidine(32) in tRNA + S-adenosyl-L-homocysteine + H(+)</text>
        <dbReference type="Rhea" id="RHEA:42932"/>
        <dbReference type="Rhea" id="RHEA-COMP:10288"/>
        <dbReference type="Rhea" id="RHEA-COMP:10289"/>
        <dbReference type="ChEBI" id="CHEBI:15378"/>
        <dbReference type="ChEBI" id="CHEBI:57856"/>
        <dbReference type="ChEBI" id="CHEBI:59789"/>
        <dbReference type="ChEBI" id="CHEBI:74495"/>
        <dbReference type="ChEBI" id="CHEBI:82748"/>
        <dbReference type="EC" id="2.1.1.200"/>
    </reaction>
</comment>
<keyword evidence="2 5" id="KW-0489">Methyltransferase</keyword>
<dbReference type="eggNOG" id="COG0565">
    <property type="taxonomic scope" value="Bacteria"/>
</dbReference>
<dbReference type="NCBIfam" id="NF011694">
    <property type="entry name" value="PRK15114.1"/>
    <property type="match status" value="1"/>
</dbReference>
<dbReference type="InterPro" id="IPR004384">
    <property type="entry name" value="RNA_MeTrfase_TrmJ/LasT"/>
</dbReference>
<dbReference type="GO" id="GO:0002128">
    <property type="term" value="P:tRNA nucleoside ribose methylation"/>
    <property type="evidence" value="ECO:0007669"/>
    <property type="project" value="TreeGrafter"/>
</dbReference>
<dbReference type="GO" id="GO:0003723">
    <property type="term" value="F:RNA binding"/>
    <property type="evidence" value="ECO:0007669"/>
    <property type="project" value="InterPro"/>
</dbReference>
<dbReference type="AlphaFoldDB" id="A0A128J102"/>
<sequence length="257" mass="28639">MKLSSIRIVLVSTSHPGNIGSTARAMKTMGLSTLYLVNPKSFPDLKAKEMAAGADDVLDAAVVTNTLDEALIGCQLILGTSARPRGLSLPGLIPASCAELINQQSDNTQVAIVFGREHAGLTNEELLKCHYHINIPSNPEYSSLNLAQAVQIIAYELRMKLLSPSAQVALRNEEPATADEIEQFYEHLKEVFIEINFLKPSNPRRLMQRVRRLFNRINLEKMEVSILRGMLSQVQKSLEWARKDNRSNRIGNKTDLF</sequence>
<comment type="function">
    <text evidence="5">Catalyzes the formation of 2'O-methylated cytidine (Cm32) or 2'O-methylated uridine (Um32) at position 32 in tRNA.</text>
</comment>
<dbReference type="EMBL" id="UGOL01000001">
    <property type="protein sequence ID" value="STX79889.1"/>
    <property type="molecule type" value="Genomic_DNA"/>
</dbReference>
<dbReference type="PIRSF" id="PIRSF004808">
    <property type="entry name" value="LasT"/>
    <property type="match status" value="1"/>
</dbReference>
<gene>
    <name evidence="5 7" type="primary">trmJ</name>
    <name evidence="7" type="ORF">NCTC12000_01887</name>
</gene>
<dbReference type="SUPFAM" id="SSF75217">
    <property type="entry name" value="alpha/beta knot"/>
    <property type="match status" value="1"/>
</dbReference>
<keyword evidence="4 5" id="KW-0949">S-adenosyl-L-methionine</keyword>
<dbReference type="RefSeq" id="WP_011214013.1">
    <property type="nucleotide sequence ID" value="NZ_BBUI01000020.1"/>
</dbReference>
<dbReference type="Proteomes" id="UP000254631">
    <property type="component" value="Unassembled WGS sequence"/>
</dbReference>
<evidence type="ECO:0000256" key="2">
    <source>
        <dbReference type="ARBA" id="ARBA00022603"/>
    </source>
</evidence>
<evidence type="ECO:0000313" key="8">
    <source>
        <dbReference type="Proteomes" id="UP000254631"/>
    </source>
</evidence>
<accession>A0A128J102</accession>
<dbReference type="Pfam" id="PF00588">
    <property type="entry name" value="SpoU_methylase"/>
    <property type="match status" value="1"/>
</dbReference>
<comment type="similarity">
    <text evidence="1">Belongs to the class IV-like SAM-binding methyltransferase superfamily. RNA methyltransferase TrmH family.</text>
</comment>
<dbReference type="PANTHER" id="PTHR42786">
    <property type="entry name" value="TRNA/RRNA METHYLTRANSFERASE"/>
    <property type="match status" value="1"/>
</dbReference>
<dbReference type="PANTHER" id="PTHR42786:SF2">
    <property type="entry name" value="TRNA (CYTIDINE_URIDINE-2'-O-)-METHYLTRANSFERASE TRMJ"/>
    <property type="match status" value="1"/>
</dbReference>
<dbReference type="InterPro" id="IPR001537">
    <property type="entry name" value="SpoU_MeTrfase"/>
</dbReference>
<keyword evidence="5" id="KW-0819">tRNA processing</keyword>
<comment type="subunit">
    <text evidence="5">Homodimer.</text>
</comment>
<evidence type="ECO:0000256" key="3">
    <source>
        <dbReference type="ARBA" id="ARBA00022679"/>
    </source>
</evidence>
<organism evidence="7 8">
    <name type="scientific">Legionella pneumophila</name>
    <dbReference type="NCBI Taxonomy" id="446"/>
    <lineage>
        <taxon>Bacteria</taxon>
        <taxon>Pseudomonadati</taxon>
        <taxon>Pseudomonadota</taxon>
        <taxon>Gammaproteobacteria</taxon>
        <taxon>Legionellales</taxon>
        <taxon>Legionellaceae</taxon>
        <taxon>Legionella</taxon>
    </lineage>
</organism>
<dbReference type="FunFam" id="3.40.1280.10:FF:000006">
    <property type="entry name" value="Uncharacterized tRNA/rRNA methyltransferase HI_0380"/>
    <property type="match status" value="1"/>
</dbReference>
<comment type="catalytic activity">
    <reaction evidence="5">
        <text>uridine(32) in tRNA + S-adenosyl-L-methionine = 2'-O-methyluridine(32) in tRNA + S-adenosyl-L-homocysteine + H(+)</text>
        <dbReference type="Rhea" id="RHEA:42936"/>
        <dbReference type="Rhea" id="RHEA-COMP:10107"/>
        <dbReference type="Rhea" id="RHEA-COMP:10290"/>
        <dbReference type="ChEBI" id="CHEBI:15378"/>
        <dbReference type="ChEBI" id="CHEBI:57856"/>
        <dbReference type="ChEBI" id="CHEBI:59789"/>
        <dbReference type="ChEBI" id="CHEBI:65315"/>
        <dbReference type="ChEBI" id="CHEBI:74478"/>
        <dbReference type="EC" id="2.1.1.200"/>
    </reaction>
</comment>
<evidence type="ECO:0000256" key="1">
    <source>
        <dbReference type="ARBA" id="ARBA00007228"/>
    </source>
</evidence>
<dbReference type="InterPro" id="IPR029026">
    <property type="entry name" value="tRNA_m1G_MTases_N"/>
</dbReference>
<proteinExistence type="inferred from homology"/>
<name>A0A128J102_LEGPN</name>
<protein>
    <recommendedName>
        <fullName evidence="5">tRNA (cytidine/uridine-2'-O-)-methyltransferase TrmJ</fullName>
        <ecNumber evidence="5">2.1.1.200</ecNumber>
    </recommendedName>
    <alternativeName>
        <fullName evidence="5">tRNA (cytidine(32)/uridine(32)-2'-O)-methyltransferase</fullName>
    </alternativeName>
    <alternativeName>
        <fullName evidence="5">tRNA Cm32/Um32 methyltransferase</fullName>
    </alternativeName>
</protein>
<feature type="domain" description="tRNA/rRNA methyltransferase SpoU type" evidence="6">
    <location>
        <begin position="6"/>
        <end position="155"/>
    </location>
</feature>
<dbReference type="GO" id="GO:0005829">
    <property type="term" value="C:cytosol"/>
    <property type="evidence" value="ECO:0007669"/>
    <property type="project" value="TreeGrafter"/>
</dbReference>
<reference evidence="7 8" key="1">
    <citation type="submission" date="2018-06" db="EMBL/GenBank/DDBJ databases">
        <authorList>
            <consortium name="Pathogen Informatics"/>
            <person name="Doyle S."/>
        </authorList>
    </citation>
    <scope>NUCLEOTIDE SEQUENCE [LARGE SCALE GENOMIC DNA]</scope>
    <source>
        <strain evidence="7 8">NCTC12000</strain>
    </source>
</reference>
<evidence type="ECO:0000256" key="5">
    <source>
        <dbReference type="RuleBase" id="RU362024"/>
    </source>
</evidence>
<dbReference type="GO" id="GO:0106339">
    <property type="term" value="F:tRNA (cytidine(32)-2'-O)-methyltransferase activity"/>
    <property type="evidence" value="ECO:0007669"/>
    <property type="project" value="RHEA"/>
</dbReference>